<organism evidence="2 3">
    <name type="scientific">Nonomuraea antimicrobica</name>
    <dbReference type="NCBI Taxonomy" id="561173"/>
    <lineage>
        <taxon>Bacteria</taxon>
        <taxon>Bacillati</taxon>
        <taxon>Actinomycetota</taxon>
        <taxon>Actinomycetes</taxon>
        <taxon>Streptosporangiales</taxon>
        <taxon>Streptosporangiaceae</taxon>
        <taxon>Nonomuraea</taxon>
    </lineage>
</organism>
<evidence type="ECO:0000313" key="2">
    <source>
        <dbReference type="EMBL" id="GAA3720300.1"/>
    </source>
</evidence>
<accession>A0ABP7EQH7</accession>
<name>A0ABP7EQH7_9ACTN</name>
<keyword evidence="3" id="KW-1185">Reference proteome</keyword>
<dbReference type="Proteomes" id="UP001500902">
    <property type="component" value="Unassembled WGS sequence"/>
</dbReference>
<proteinExistence type="predicted"/>
<evidence type="ECO:0000313" key="3">
    <source>
        <dbReference type="Proteomes" id="UP001500902"/>
    </source>
</evidence>
<sequence>MHDLPGVQGQPGQHTDTSTPHDPNRSVTTQNLQRAKESDLQRHQKTLPALDRVGSTMTPPGPFVAMT</sequence>
<feature type="compositionally biased region" description="Polar residues" evidence="1">
    <location>
        <begin position="10"/>
        <end position="33"/>
    </location>
</feature>
<protein>
    <submittedName>
        <fullName evidence="2">Uncharacterized protein</fullName>
    </submittedName>
</protein>
<reference evidence="3" key="1">
    <citation type="journal article" date="2019" name="Int. J. Syst. Evol. Microbiol.">
        <title>The Global Catalogue of Microorganisms (GCM) 10K type strain sequencing project: providing services to taxonomists for standard genome sequencing and annotation.</title>
        <authorList>
            <consortium name="The Broad Institute Genomics Platform"/>
            <consortium name="The Broad Institute Genome Sequencing Center for Infectious Disease"/>
            <person name="Wu L."/>
            <person name="Ma J."/>
        </authorList>
    </citation>
    <scope>NUCLEOTIDE SEQUENCE [LARGE SCALE GENOMIC DNA]</scope>
    <source>
        <strain evidence="3">JCM 16904</strain>
    </source>
</reference>
<evidence type="ECO:0000256" key="1">
    <source>
        <dbReference type="SAM" id="MobiDB-lite"/>
    </source>
</evidence>
<feature type="region of interest" description="Disordered" evidence="1">
    <location>
        <begin position="1"/>
        <end position="67"/>
    </location>
</feature>
<dbReference type="EMBL" id="BAAAZP010000241">
    <property type="protein sequence ID" value="GAA3720300.1"/>
    <property type="molecule type" value="Genomic_DNA"/>
</dbReference>
<gene>
    <name evidence="2" type="ORF">GCM10022224_102850</name>
</gene>
<comment type="caution">
    <text evidence="2">The sequence shown here is derived from an EMBL/GenBank/DDBJ whole genome shotgun (WGS) entry which is preliminary data.</text>
</comment>